<feature type="region of interest" description="Disordered" evidence="1">
    <location>
        <begin position="1"/>
        <end position="73"/>
    </location>
</feature>
<organism evidence="2 3">
    <name type="scientific">Macleaya cordata</name>
    <name type="common">Five-seeded plume-poppy</name>
    <name type="synonym">Bocconia cordata</name>
    <dbReference type="NCBI Taxonomy" id="56857"/>
    <lineage>
        <taxon>Eukaryota</taxon>
        <taxon>Viridiplantae</taxon>
        <taxon>Streptophyta</taxon>
        <taxon>Embryophyta</taxon>
        <taxon>Tracheophyta</taxon>
        <taxon>Spermatophyta</taxon>
        <taxon>Magnoliopsida</taxon>
        <taxon>Ranunculales</taxon>
        <taxon>Papaveraceae</taxon>
        <taxon>Papaveroideae</taxon>
        <taxon>Macleaya</taxon>
    </lineage>
</organism>
<dbReference type="SUPFAM" id="SSF103511">
    <property type="entry name" value="Chlorophyll a-b binding protein"/>
    <property type="match status" value="1"/>
</dbReference>
<proteinExistence type="predicted"/>
<dbReference type="EMBL" id="MVGT01002043">
    <property type="protein sequence ID" value="OVA09972.1"/>
    <property type="molecule type" value="Genomic_DNA"/>
</dbReference>
<evidence type="ECO:0000313" key="3">
    <source>
        <dbReference type="Proteomes" id="UP000195402"/>
    </source>
</evidence>
<dbReference type="OMA" id="KFHAPSY"/>
<evidence type="ECO:0000256" key="1">
    <source>
        <dbReference type="SAM" id="MobiDB-lite"/>
    </source>
</evidence>
<gene>
    <name evidence="2" type="ORF">BVC80_1751g138</name>
</gene>
<dbReference type="FunCoup" id="A0A200QHQ9">
    <property type="interactions" value="1226"/>
</dbReference>
<reference evidence="2 3" key="1">
    <citation type="journal article" date="2017" name="Mol. Plant">
        <title>The Genome of Medicinal Plant Macleaya cordata Provides New Insights into Benzylisoquinoline Alkaloids Metabolism.</title>
        <authorList>
            <person name="Liu X."/>
            <person name="Liu Y."/>
            <person name="Huang P."/>
            <person name="Ma Y."/>
            <person name="Qing Z."/>
            <person name="Tang Q."/>
            <person name="Cao H."/>
            <person name="Cheng P."/>
            <person name="Zheng Y."/>
            <person name="Yuan Z."/>
            <person name="Zhou Y."/>
            <person name="Liu J."/>
            <person name="Tang Z."/>
            <person name="Zhuo Y."/>
            <person name="Zhang Y."/>
            <person name="Yu L."/>
            <person name="Huang J."/>
            <person name="Yang P."/>
            <person name="Peng Q."/>
            <person name="Zhang J."/>
            <person name="Jiang W."/>
            <person name="Zhang Z."/>
            <person name="Lin K."/>
            <person name="Ro D.K."/>
            <person name="Chen X."/>
            <person name="Xiong X."/>
            <person name="Shang Y."/>
            <person name="Huang S."/>
            <person name="Zeng J."/>
        </authorList>
    </citation>
    <scope>NUCLEOTIDE SEQUENCE [LARGE SCALE GENOMIC DNA]</scope>
    <source>
        <strain evidence="3">cv. BLH2017</strain>
        <tissue evidence="2">Root</tissue>
    </source>
</reference>
<name>A0A200QHQ9_MACCD</name>
<dbReference type="AlphaFoldDB" id="A0A200QHQ9"/>
<feature type="region of interest" description="Disordered" evidence="1">
    <location>
        <begin position="87"/>
        <end position="116"/>
    </location>
</feature>
<feature type="compositionally biased region" description="Polar residues" evidence="1">
    <location>
        <begin position="1"/>
        <end position="33"/>
    </location>
</feature>
<comment type="caution">
    <text evidence="2">The sequence shown here is derived from an EMBL/GenBank/DDBJ whole genome shotgun (WGS) entry which is preliminary data.</text>
</comment>
<evidence type="ECO:0000313" key="2">
    <source>
        <dbReference type="EMBL" id="OVA09972.1"/>
    </source>
</evidence>
<dbReference type="InParanoid" id="A0A200QHQ9"/>
<dbReference type="OrthoDB" id="1934145at2759"/>
<dbReference type="Proteomes" id="UP000195402">
    <property type="component" value="Unassembled WGS sequence"/>
</dbReference>
<accession>A0A200QHQ9</accession>
<protein>
    <recommendedName>
        <fullName evidence="4">Chlorophyll A-B binding protein</fullName>
    </recommendedName>
</protein>
<dbReference type="STRING" id="56857.A0A200QHQ9"/>
<sequence length="200" mass="21606">MAIIASSSSLQFSNPFPSSKITPIPKQLQQSKPLLSFSRRALEPENETSSETTETPPPPPPESESTSDPDSFENRLAQVRLRYKSGTGKKAELRKGKRSKKSSSSGSGGGGGVFLPPVPLKEPVSAGMKVEFGFSRYTERLNGRLAGLGLAALLLVELASGKSVLNYHTPPIVFLQLYSVVAVSALFVKFEKEKVSIWPQ</sequence>
<keyword evidence="3" id="KW-1185">Reference proteome</keyword>
<evidence type="ECO:0008006" key="4">
    <source>
        <dbReference type="Google" id="ProtNLM"/>
    </source>
</evidence>